<dbReference type="NCBIfam" id="NF011494">
    <property type="entry name" value="PRK14902.1"/>
    <property type="match status" value="1"/>
</dbReference>
<dbReference type="EC" id="2.1.1.176" evidence="6"/>
<dbReference type="PANTHER" id="PTHR22807:SF53">
    <property type="entry name" value="RIBOSOMAL RNA SMALL SUBUNIT METHYLTRANSFERASE B-RELATED"/>
    <property type="match status" value="1"/>
</dbReference>
<dbReference type="PANTHER" id="PTHR22807">
    <property type="entry name" value="NOP2 YEAST -RELATED NOL1/NOP2/FMU SUN DOMAIN-CONTAINING"/>
    <property type="match status" value="1"/>
</dbReference>
<gene>
    <name evidence="6" type="ORF">MNBD_PLANCTO02-1916</name>
</gene>
<dbReference type="InterPro" id="IPR029063">
    <property type="entry name" value="SAM-dependent_MTases_sf"/>
</dbReference>
<dbReference type="InterPro" id="IPR006027">
    <property type="entry name" value="NusB_RsmB_TIM44"/>
</dbReference>
<dbReference type="Gene3D" id="1.10.940.10">
    <property type="entry name" value="NusB-like"/>
    <property type="match status" value="1"/>
</dbReference>
<dbReference type="AlphaFoldDB" id="A0A3B1DV75"/>
<evidence type="ECO:0000256" key="3">
    <source>
        <dbReference type="ARBA" id="ARBA00022691"/>
    </source>
</evidence>
<dbReference type="GO" id="GO:0001510">
    <property type="term" value="P:RNA methylation"/>
    <property type="evidence" value="ECO:0007669"/>
    <property type="project" value="InterPro"/>
</dbReference>
<name>A0A3B1DV75_9ZZZZ</name>
<dbReference type="Pfam" id="PF01189">
    <property type="entry name" value="Methyltr_RsmB-F"/>
    <property type="match status" value="1"/>
</dbReference>
<sequence length="458" mass="51937">MSETSCQTRLIAFDILNKHRTTKKYVADLMAEQFSAQPVSDANRRFVAELVYGAVRRKATLDTFILNQINRLQKDVEEELWTILQVGCYQLAFMNSVPPHAAIYETVDISKQIHKPRWTKFINGVLRGVSRNLISETTTTTPTSKSFPTRNGEYRCCEQDCFPNPQQSFAHYFASAFSFPLWLSKRWAERFDFEELCRIGFHLNKHMPLSLRVNLLKTSREDLLNLFQKSDIAAVAGKEEEAILLEQSQIKIPQLPGFNEGMFVVQNPSALFASSLLAPMPGEEVLDLCAAPGTKTTHIAEMMQNKGILIATDVDEKRLDKITENATRLGLDMIQTELIDKTDFATIPKGPFDAILLDVPCSNTGVLNKRPEARWRIIPKDLEELPAIQLQLLEVATNRITPNGRIVYSTCSIEPEENQNVIATFLQSHPEMKLIKEQKQVPQKNHDGAYTALLQRQV</sequence>
<dbReference type="InterPro" id="IPR049560">
    <property type="entry name" value="MeTrfase_RsmB-F_NOP2_cat"/>
</dbReference>
<evidence type="ECO:0000259" key="5">
    <source>
        <dbReference type="PROSITE" id="PS51686"/>
    </source>
</evidence>
<dbReference type="GO" id="GO:0003723">
    <property type="term" value="F:RNA binding"/>
    <property type="evidence" value="ECO:0007669"/>
    <property type="project" value="UniProtKB-KW"/>
</dbReference>
<accession>A0A3B1DV75</accession>
<keyword evidence="1 6" id="KW-0489">Methyltransferase</keyword>
<dbReference type="InterPro" id="IPR054728">
    <property type="entry name" value="RsmB-like_ferredoxin"/>
</dbReference>
<keyword evidence="3" id="KW-0949">S-adenosyl-L-methionine</keyword>
<dbReference type="PRINTS" id="PR02008">
    <property type="entry name" value="RCMTFAMILY"/>
</dbReference>
<evidence type="ECO:0000256" key="4">
    <source>
        <dbReference type="ARBA" id="ARBA00022884"/>
    </source>
</evidence>
<dbReference type="GO" id="GO:0006355">
    <property type="term" value="P:regulation of DNA-templated transcription"/>
    <property type="evidence" value="ECO:0007669"/>
    <property type="project" value="InterPro"/>
</dbReference>
<dbReference type="SUPFAM" id="SSF48013">
    <property type="entry name" value="NusB-like"/>
    <property type="match status" value="1"/>
</dbReference>
<dbReference type="CDD" id="cd02440">
    <property type="entry name" value="AdoMet_MTases"/>
    <property type="match status" value="1"/>
</dbReference>
<evidence type="ECO:0000256" key="1">
    <source>
        <dbReference type="ARBA" id="ARBA00022603"/>
    </source>
</evidence>
<dbReference type="InterPro" id="IPR035926">
    <property type="entry name" value="NusB-like_sf"/>
</dbReference>
<dbReference type="Pfam" id="PF22458">
    <property type="entry name" value="RsmF-B_ferredox"/>
    <property type="match status" value="1"/>
</dbReference>
<dbReference type="PROSITE" id="PS51686">
    <property type="entry name" value="SAM_MT_RSMB_NOP"/>
    <property type="match status" value="1"/>
</dbReference>
<organism evidence="6">
    <name type="scientific">hydrothermal vent metagenome</name>
    <dbReference type="NCBI Taxonomy" id="652676"/>
    <lineage>
        <taxon>unclassified sequences</taxon>
        <taxon>metagenomes</taxon>
        <taxon>ecological metagenomes</taxon>
    </lineage>
</organism>
<keyword evidence="4" id="KW-0694">RNA-binding</keyword>
<dbReference type="Gene3D" id="3.30.70.1170">
    <property type="entry name" value="Sun protein, domain 3"/>
    <property type="match status" value="1"/>
</dbReference>
<dbReference type="GO" id="GO:0008173">
    <property type="term" value="F:RNA methyltransferase activity"/>
    <property type="evidence" value="ECO:0007669"/>
    <property type="project" value="InterPro"/>
</dbReference>
<evidence type="ECO:0000313" key="6">
    <source>
        <dbReference type="EMBL" id="VAX39968.1"/>
    </source>
</evidence>
<keyword evidence="2 6" id="KW-0808">Transferase</keyword>
<protein>
    <submittedName>
        <fullName evidence="6">16S rRNA (Cytosine(967)-C(5))-methyltransferase</fullName>
        <ecNumber evidence="6">2.1.1.176</ecNumber>
    </submittedName>
</protein>
<dbReference type="SUPFAM" id="SSF53335">
    <property type="entry name" value="S-adenosyl-L-methionine-dependent methyltransferases"/>
    <property type="match status" value="1"/>
</dbReference>
<dbReference type="EMBL" id="UOGL01000389">
    <property type="protein sequence ID" value="VAX39968.1"/>
    <property type="molecule type" value="Genomic_DNA"/>
</dbReference>
<dbReference type="Gene3D" id="3.40.50.150">
    <property type="entry name" value="Vaccinia Virus protein VP39"/>
    <property type="match status" value="1"/>
</dbReference>
<evidence type="ECO:0000256" key="2">
    <source>
        <dbReference type="ARBA" id="ARBA00022679"/>
    </source>
</evidence>
<dbReference type="InterPro" id="IPR001678">
    <property type="entry name" value="MeTrfase_RsmB-F_NOP2_dom"/>
</dbReference>
<reference evidence="6" key="1">
    <citation type="submission" date="2018-06" db="EMBL/GenBank/DDBJ databases">
        <authorList>
            <person name="Zhirakovskaya E."/>
        </authorList>
    </citation>
    <scope>NUCLEOTIDE SEQUENCE</scope>
</reference>
<dbReference type="InterPro" id="IPR023267">
    <property type="entry name" value="RCMT"/>
</dbReference>
<proteinExistence type="predicted"/>
<dbReference type="Pfam" id="PF01029">
    <property type="entry name" value="NusB"/>
    <property type="match status" value="1"/>
</dbReference>
<feature type="domain" description="SAM-dependent MTase RsmB/NOP-type" evidence="5">
    <location>
        <begin position="199"/>
        <end position="458"/>
    </location>
</feature>